<proteinExistence type="predicted"/>
<dbReference type="Proteomes" id="UP000887116">
    <property type="component" value="Unassembled WGS sequence"/>
</dbReference>
<sequence length="76" mass="8810">MRALHEESHILSNHDNDPFQLARDPKRENPNVRFLAIVRILAVVSSDDLAIVRREWPSHNSAPVYNVFCREKVGVY</sequence>
<evidence type="ECO:0000313" key="2">
    <source>
        <dbReference type="EMBL" id="GFQ78812.1"/>
    </source>
</evidence>
<reference evidence="2" key="1">
    <citation type="submission" date="2020-07" db="EMBL/GenBank/DDBJ databases">
        <title>Multicomponent nature underlies the extraordinary mechanical properties of spider dragline silk.</title>
        <authorList>
            <person name="Kono N."/>
            <person name="Nakamura H."/>
            <person name="Mori M."/>
            <person name="Yoshida Y."/>
            <person name="Ohtoshi R."/>
            <person name="Malay A.D."/>
            <person name="Moran D.A.P."/>
            <person name="Tomita M."/>
            <person name="Numata K."/>
            <person name="Arakawa K."/>
        </authorList>
    </citation>
    <scope>NUCLEOTIDE SEQUENCE</scope>
</reference>
<keyword evidence="3" id="KW-1185">Reference proteome</keyword>
<dbReference type="AlphaFoldDB" id="A0A8X6HPV0"/>
<evidence type="ECO:0000313" key="3">
    <source>
        <dbReference type="Proteomes" id="UP000887116"/>
    </source>
</evidence>
<feature type="region of interest" description="Disordered" evidence="1">
    <location>
        <begin position="1"/>
        <end position="24"/>
    </location>
</feature>
<name>A0A8X6HPV0_TRICU</name>
<dbReference type="EMBL" id="BMAO01012064">
    <property type="protein sequence ID" value="GFQ78812.1"/>
    <property type="molecule type" value="Genomic_DNA"/>
</dbReference>
<gene>
    <name evidence="2" type="ORF">TNCT_529431</name>
</gene>
<accession>A0A8X6HPV0</accession>
<evidence type="ECO:0000256" key="1">
    <source>
        <dbReference type="SAM" id="MobiDB-lite"/>
    </source>
</evidence>
<organism evidence="2 3">
    <name type="scientific">Trichonephila clavata</name>
    <name type="common">Joro spider</name>
    <name type="synonym">Nephila clavata</name>
    <dbReference type="NCBI Taxonomy" id="2740835"/>
    <lineage>
        <taxon>Eukaryota</taxon>
        <taxon>Metazoa</taxon>
        <taxon>Ecdysozoa</taxon>
        <taxon>Arthropoda</taxon>
        <taxon>Chelicerata</taxon>
        <taxon>Arachnida</taxon>
        <taxon>Araneae</taxon>
        <taxon>Araneomorphae</taxon>
        <taxon>Entelegynae</taxon>
        <taxon>Araneoidea</taxon>
        <taxon>Nephilidae</taxon>
        <taxon>Trichonephila</taxon>
    </lineage>
</organism>
<protein>
    <submittedName>
        <fullName evidence="2">Uncharacterized protein</fullName>
    </submittedName>
</protein>
<comment type="caution">
    <text evidence="2">The sequence shown here is derived from an EMBL/GenBank/DDBJ whole genome shotgun (WGS) entry which is preliminary data.</text>
</comment>